<accession>A0A0D5Y8S1</accession>
<dbReference type="SMART" id="SM00267">
    <property type="entry name" value="GGDEF"/>
    <property type="match status" value="1"/>
</dbReference>
<dbReference type="Pfam" id="PF16448">
    <property type="entry name" value="LapD_MoxY_N"/>
    <property type="match status" value="1"/>
</dbReference>
<dbReference type="SUPFAM" id="SSF55073">
    <property type="entry name" value="Nucleotide cyclase"/>
    <property type="match status" value="1"/>
</dbReference>
<dbReference type="KEGG" id="pcz:PCL1606_59440"/>
<dbReference type="Proteomes" id="UP000032748">
    <property type="component" value="Chromosome"/>
</dbReference>
<dbReference type="SMART" id="SM00304">
    <property type="entry name" value="HAMP"/>
    <property type="match status" value="1"/>
</dbReference>
<dbReference type="PROSITE" id="PS50885">
    <property type="entry name" value="HAMP"/>
    <property type="match status" value="1"/>
</dbReference>
<dbReference type="GO" id="GO:0016020">
    <property type="term" value="C:membrane"/>
    <property type="evidence" value="ECO:0007669"/>
    <property type="project" value="InterPro"/>
</dbReference>
<protein>
    <submittedName>
        <fullName evidence="6">DeoR family transcriptional regulator</fullName>
    </submittedName>
</protein>
<dbReference type="OrthoDB" id="5894408at2"/>
<dbReference type="Gene3D" id="3.30.70.270">
    <property type="match status" value="1"/>
</dbReference>
<dbReference type="Gene3D" id="3.20.20.450">
    <property type="entry name" value="EAL domain"/>
    <property type="match status" value="1"/>
</dbReference>
<feature type="domain" description="GGDEF" evidence="5">
    <location>
        <begin position="265"/>
        <end position="400"/>
    </location>
</feature>
<feature type="domain" description="EAL" evidence="3">
    <location>
        <begin position="410"/>
        <end position="648"/>
    </location>
</feature>
<keyword evidence="2" id="KW-0472">Membrane</keyword>
<dbReference type="CDD" id="cd01948">
    <property type="entry name" value="EAL"/>
    <property type="match status" value="1"/>
</dbReference>
<evidence type="ECO:0000256" key="1">
    <source>
        <dbReference type="SAM" id="Coils"/>
    </source>
</evidence>
<dbReference type="PROSITE" id="PS50887">
    <property type="entry name" value="GGDEF"/>
    <property type="match status" value="1"/>
</dbReference>
<dbReference type="PANTHER" id="PTHR33121:SF23">
    <property type="entry name" value="CYCLIC DI-GMP PHOSPHODIESTERASE PDEB"/>
    <property type="match status" value="1"/>
</dbReference>
<evidence type="ECO:0000313" key="6">
    <source>
        <dbReference type="EMBL" id="AKA27387.1"/>
    </source>
</evidence>
<feature type="coiled-coil region" evidence="1">
    <location>
        <begin position="208"/>
        <end position="235"/>
    </location>
</feature>
<evidence type="ECO:0000259" key="4">
    <source>
        <dbReference type="PROSITE" id="PS50885"/>
    </source>
</evidence>
<dbReference type="AlphaFoldDB" id="A0A0D5Y8S1"/>
<sequence length="648" mass="71681">MSLFKQLLIAICLFLVVAFSGSFMVSLESSRTQYVNQLRSHAQDAATALALSLTPNIDDPAMVELMVSSIFDSGYYSSIRVVNQVTEEVMVERSGTPEVGNVPDWFVKLIALEPAGGDALVSRGWQQAARVEVVSHPMFAVAKLWQSALGSLTWLLLCGAVSAVLGALLLRRQLKPLDYMVKQSHAIARREFLSLPELPRTPELRRVVQAMNQMVEKLKALFQEQAERSEKLRAESYQDNLTGLANRRYFEMQLNARVSNPEQASSGYLLLLRVKDLAGLNQRLGGQRTDQLLQAVGEQLQRECARFPETHNLVTRIRGGEFAVLAPGLVREEALQLAQNLESALASLHATGATDVASVASIGLAPFVHGDAPQAVLGLADQALAQAEAQGDSSWACVEHGAAASIGDDHHAWHTLLDSALSQQRFELYFQPVVATRDTTLVLHYKVLSRLTDEQGQTIAAGRFLPWLERFGWTARLDLLMLELVLKQMTGHQDSLALNLSAATLADPQALNKVFEILRQHASLGPRLTLEIGEEQLPEQALLEQLTRRLRELGFSLSLQRFGGRFSMIGNLARLGLAYLKIDGSYIRDIDQESDKRLFIEAIQRAAHSIDLPLIAERVETEGELQVIREMGVYGVQGRLFGEPAPWR</sequence>
<dbReference type="InterPro" id="IPR042461">
    <property type="entry name" value="LapD_MoxY_peri_C"/>
</dbReference>
<dbReference type="CDD" id="cd01949">
    <property type="entry name" value="GGDEF"/>
    <property type="match status" value="1"/>
</dbReference>
<dbReference type="EMBL" id="CP011110">
    <property type="protein sequence ID" value="AKA27387.1"/>
    <property type="molecule type" value="Genomic_DNA"/>
</dbReference>
<proteinExistence type="predicted"/>
<dbReference type="GO" id="GO:0007165">
    <property type="term" value="P:signal transduction"/>
    <property type="evidence" value="ECO:0007669"/>
    <property type="project" value="InterPro"/>
</dbReference>
<dbReference type="PANTHER" id="PTHR33121">
    <property type="entry name" value="CYCLIC DI-GMP PHOSPHODIESTERASE PDEF"/>
    <property type="match status" value="1"/>
</dbReference>
<dbReference type="NCBIfam" id="NF045673">
    <property type="entry name" value="c-di-GMPRcptLapD"/>
    <property type="match status" value="1"/>
</dbReference>
<dbReference type="PROSITE" id="PS50883">
    <property type="entry name" value="EAL"/>
    <property type="match status" value="1"/>
</dbReference>
<dbReference type="InterPro" id="IPR032244">
    <property type="entry name" value="LapD_MoxY_N"/>
</dbReference>
<dbReference type="Pfam" id="PF00990">
    <property type="entry name" value="GGDEF"/>
    <property type="match status" value="1"/>
</dbReference>
<dbReference type="InterPro" id="IPR000160">
    <property type="entry name" value="GGDEF_dom"/>
</dbReference>
<dbReference type="Pfam" id="PF00563">
    <property type="entry name" value="EAL"/>
    <property type="match status" value="1"/>
</dbReference>
<dbReference type="SUPFAM" id="SSF141868">
    <property type="entry name" value="EAL domain-like"/>
    <property type="match status" value="1"/>
</dbReference>
<reference evidence="6 7" key="1">
    <citation type="journal article" date="2015" name="Mol. Plant Microbe Interact.">
        <title>Comparative Genomic Analysis of Pseudomonas chlororaphis PCL1606 Reveals New Insight into Antifungal Compounds Involved in Biocontrol.</title>
        <authorList>
            <person name="Calderon C.E."/>
            <person name="Ramos C."/>
            <person name="de Vicente A."/>
            <person name="Cazorla F.M."/>
        </authorList>
    </citation>
    <scope>NUCLEOTIDE SEQUENCE [LARGE SCALE GENOMIC DNA]</scope>
    <source>
        <strain evidence="6 7">PCL1606</strain>
    </source>
</reference>
<dbReference type="InterPro" id="IPR001633">
    <property type="entry name" value="EAL_dom"/>
</dbReference>
<evidence type="ECO:0000313" key="7">
    <source>
        <dbReference type="Proteomes" id="UP000032748"/>
    </source>
</evidence>
<keyword evidence="1" id="KW-0175">Coiled coil</keyword>
<dbReference type="InterPro" id="IPR050706">
    <property type="entry name" value="Cyclic-di-GMP_PDE-like"/>
</dbReference>
<gene>
    <name evidence="6" type="ORF">PCL1606_59440</name>
</gene>
<feature type="domain" description="HAMP" evidence="4">
    <location>
        <begin position="171"/>
        <end position="223"/>
    </location>
</feature>
<dbReference type="PATRIC" id="fig|587753.10.peg.5926"/>
<dbReference type="Gene3D" id="3.30.110.200">
    <property type="match status" value="1"/>
</dbReference>
<dbReference type="InterPro" id="IPR035919">
    <property type="entry name" value="EAL_sf"/>
</dbReference>
<feature type="transmembrane region" description="Helical" evidence="2">
    <location>
        <begin position="152"/>
        <end position="170"/>
    </location>
</feature>
<dbReference type="InterPro" id="IPR029787">
    <property type="entry name" value="Nucleotide_cyclase"/>
</dbReference>
<evidence type="ECO:0000259" key="5">
    <source>
        <dbReference type="PROSITE" id="PS50887"/>
    </source>
</evidence>
<evidence type="ECO:0000256" key="2">
    <source>
        <dbReference type="SAM" id="Phobius"/>
    </source>
</evidence>
<name>A0A0D5Y8S1_9PSED</name>
<dbReference type="SMART" id="SM00052">
    <property type="entry name" value="EAL"/>
    <property type="match status" value="1"/>
</dbReference>
<dbReference type="NCBIfam" id="TIGR00254">
    <property type="entry name" value="GGDEF"/>
    <property type="match status" value="1"/>
</dbReference>
<keyword evidence="2" id="KW-0812">Transmembrane</keyword>
<organism evidence="6 7">
    <name type="scientific">Pseudomonas chlororaphis</name>
    <dbReference type="NCBI Taxonomy" id="587753"/>
    <lineage>
        <taxon>Bacteria</taxon>
        <taxon>Pseudomonadati</taxon>
        <taxon>Pseudomonadota</taxon>
        <taxon>Gammaproteobacteria</taxon>
        <taxon>Pseudomonadales</taxon>
        <taxon>Pseudomonadaceae</taxon>
        <taxon>Pseudomonas</taxon>
    </lineage>
</organism>
<dbReference type="CDD" id="cd06225">
    <property type="entry name" value="HAMP"/>
    <property type="match status" value="1"/>
</dbReference>
<dbReference type="InterPro" id="IPR003660">
    <property type="entry name" value="HAMP_dom"/>
</dbReference>
<dbReference type="RefSeq" id="WP_045886540.1">
    <property type="nucleotide sequence ID" value="NZ_CP011110.1"/>
</dbReference>
<dbReference type="InterPro" id="IPR043128">
    <property type="entry name" value="Rev_trsase/Diguanyl_cyclase"/>
</dbReference>
<evidence type="ECO:0000259" key="3">
    <source>
        <dbReference type="PROSITE" id="PS50883"/>
    </source>
</evidence>
<keyword evidence="2" id="KW-1133">Transmembrane helix</keyword>
<dbReference type="Pfam" id="PF00672">
    <property type="entry name" value="HAMP"/>
    <property type="match status" value="1"/>
</dbReference>
<dbReference type="GO" id="GO:0071111">
    <property type="term" value="F:cyclic-guanylate-specific phosphodiesterase activity"/>
    <property type="evidence" value="ECO:0007669"/>
    <property type="project" value="InterPro"/>
</dbReference>
<dbReference type="Gene3D" id="6.20.270.20">
    <property type="entry name" value="LapD/MoxY periplasmic domain"/>
    <property type="match status" value="1"/>
</dbReference>